<evidence type="ECO:0000313" key="11">
    <source>
        <dbReference type="EMBL" id="KAG2584087.1"/>
    </source>
</evidence>
<dbReference type="InterPro" id="IPR015495">
    <property type="entry name" value="Myb_TF_plants"/>
</dbReference>
<gene>
    <name evidence="11" type="ORF">PVAP13_6KG271100</name>
</gene>
<dbReference type="PROSITE" id="PS51294">
    <property type="entry name" value="HTH_MYB"/>
    <property type="match status" value="2"/>
</dbReference>
<evidence type="ECO:0000256" key="5">
    <source>
        <dbReference type="ARBA" id="ARBA00023125"/>
    </source>
</evidence>
<dbReference type="PROSITE" id="PS50090">
    <property type="entry name" value="MYB_LIKE"/>
    <property type="match status" value="2"/>
</dbReference>
<name>A0A8T0RDV2_PANVG</name>
<dbReference type="GO" id="GO:1901957">
    <property type="term" value="P:regulation of cutin biosynthetic process"/>
    <property type="evidence" value="ECO:0007669"/>
    <property type="project" value="UniProtKB-ARBA"/>
</dbReference>
<feature type="domain" description="HTH myb-type" evidence="10">
    <location>
        <begin position="115"/>
        <end position="169"/>
    </location>
</feature>
<evidence type="ECO:0000256" key="3">
    <source>
        <dbReference type="ARBA" id="ARBA00022737"/>
    </source>
</evidence>
<dbReference type="GO" id="GO:1901141">
    <property type="term" value="P:regulation of lignin biosynthetic process"/>
    <property type="evidence" value="ECO:0007669"/>
    <property type="project" value="UniProtKB-ARBA"/>
</dbReference>
<keyword evidence="3" id="KW-0677">Repeat</keyword>
<dbReference type="AlphaFoldDB" id="A0A8T0RDV2"/>
<feature type="domain" description="HTH myb-type" evidence="10">
    <location>
        <begin position="62"/>
        <end position="114"/>
    </location>
</feature>
<evidence type="ECO:0000259" key="10">
    <source>
        <dbReference type="PROSITE" id="PS51294"/>
    </source>
</evidence>
<feature type="domain" description="Myb-like" evidence="9">
    <location>
        <begin position="115"/>
        <end position="165"/>
    </location>
</feature>
<evidence type="ECO:0000256" key="2">
    <source>
        <dbReference type="ARBA" id="ARBA00022473"/>
    </source>
</evidence>
<dbReference type="SMR" id="A0A8T0RDV2"/>
<dbReference type="PANTHER" id="PTHR10641">
    <property type="entry name" value="MYB FAMILY TRANSCRIPTION FACTOR"/>
    <property type="match status" value="1"/>
</dbReference>
<dbReference type="FunFam" id="1.10.10.60:FF:000099">
    <property type="entry name" value="MYB transcription factor"/>
    <property type="match status" value="1"/>
</dbReference>
<keyword evidence="2" id="KW-0217">Developmental protein</keyword>
<dbReference type="Proteomes" id="UP000823388">
    <property type="component" value="Chromosome 6K"/>
</dbReference>
<accession>A0A8T0RDV2</accession>
<dbReference type="Gene3D" id="1.10.10.60">
    <property type="entry name" value="Homeodomain-like"/>
    <property type="match status" value="2"/>
</dbReference>
<keyword evidence="4" id="KW-0805">Transcription regulation</keyword>
<dbReference type="InterPro" id="IPR017930">
    <property type="entry name" value="Myb_dom"/>
</dbReference>
<dbReference type="CDD" id="cd00167">
    <property type="entry name" value="SANT"/>
    <property type="match status" value="2"/>
</dbReference>
<dbReference type="InterPro" id="IPR001005">
    <property type="entry name" value="SANT/Myb"/>
</dbReference>
<evidence type="ECO:0000256" key="1">
    <source>
        <dbReference type="ARBA" id="ARBA00004123"/>
    </source>
</evidence>
<evidence type="ECO:0000256" key="8">
    <source>
        <dbReference type="SAM" id="MobiDB-lite"/>
    </source>
</evidence>
<evidence type="ECO:0000313" key="12">
    <source>
        <dbReference type="Proteomes" id="UP000823388"/>
    </source>
</evidence>
<evidence type="ECO:0000259" key="9">
    <source>
        <dbReference type="PROSITE" id="PS50090"/>
    </source>
</evidence>
<keyword evidence="6" id="KW-0804">Transcription</keyword>
<organism evidence="11 12">
    <name type="scientific">Panicum virgatum</name>
    <name type="common">Blackwell switchgrass</name>
    <dbReference type="NCBI Taxonomy" id="38727"/>
    <lineage>
        <taxon>Eukaryota</taxon>
        <taxon>Viridiplantae</taxon>
        <taxon>Streptophyta</taxon>
        <taxon>Embryophyta</taxon>
        <taxon>Tracheophyta</taxon>
        <taxon>Spermatophyta</taxon>
        <taxon>Magnoliopsida</taxon>
        <taxon>Liliopsida</taxon>
        <taxon>Poales</taxon>
        <taxon>Poaceae</taxon>
        <taxon>PACMAD clade</taxon>
        <taxon>Panicoideae</taxon>
        <taxon>Panicodae</taxon>
        <taxon>Paniceae</taxon>
        <taxon>Panicinae</taxon>
        <taxon>Panicum</taxon>
        <taxon>Panicum sect. Hiantes</taxon>
    </lineage>
</organism>
<dbReference type="SUPFAM" id="SSF46689">
    <property type="entry name" value="Homeodomain-like"/>
    <property type="match status" value="1"/>
</dbReference>
<dbReference type="OrthoDB" id="2143914at2759"/>
<reference evidence="11" key="1">
    <citation type="submission" date="2020-05" db="EMBL/GenBank/DDBJ databases">
        <title>WGS assembly of Panicum virgatum.</title>
        <authorList>
            <person name="Lovell J.T."/>
            <person name="Jenkins J."/>
            <person name="Shu S."/>
            <person name="Juenger T.E."/>
            <person name="Schmutz J."/>
        </authorList>
    </citation>
    <scope>NUCLEOTIDE SEQUENCE</scope>
    <source>
        <strain evidence="11">AP13</strain>
    </source>
</reference>
<dbReference type="GO" id="GO:0000902">
    <property type="term" value="P:cell morphogenesis"/>
    <property type="evidence" value="ECO:0007669"/>
    <property type="project" value="UniProtKB-ARBA"/>
</dbReference>
<dbReference type="EMBL" id="CM029047">
    <property type="protein sequence ID" value="KAG2584087.1"/>
    <property type="molecule type" value="Genomic_DNA"/>
</dbReference>
<feature type="domain" description="Myb-like" evidence="9">
    <location>
        <begin position="62"/>
        <end position="114"/>
    </location>
</feature>
<dbReference type="InterPro" id="IPR009057">
    <property type="entry name" value="Homeodomain-like_sf"/>
</dbReference>
<comment type="caution">
    <text evidence="11">The sequence shown here is derived from an EMBL/GenBank/DDBJ whole genome shotgun (WGS) entry which is preliminary data.</text>
</comment>
<dbReference type="FunFam" id="1.10.10.60:FF:000001">
    <property type="entry name" value="MYB-related transcription factor"/>
    <property type="match status" value="1"/>
</dbReference>
<feature type="region of interest" description="Disordered" evidence="8">
    <location>
        <begin position="360"/>
        <end position="408"/>
    </location>
</feature>
<dbReference type="GO" id="GO:0000976">
    <property type="term" value="F:transcription cis-regulatory region binding"/>
    <property type="evidence" value="ECO:0007669"/>
    <property type="project" value="UniProtKB-ARBA"/>
</dbReference>
<keyword evidence="12" id="KW-1185">Reference proteome</keyword>
<dbReference type="Pfam" id="PF00249">
    <property type="entry name" value="Myb_DNA-binding"/>
    <property type="match status" value="2"/>
</dbReference>
<dbReference type="PANTHER" id="PTHR10641:SF586">
    <property type="entry name" value="TRANSCRIPTION FACTOR MYB16"/>
    <property type="match status" value="1"/>
</dbReference>
<dbReference type="GO" id="GO:0003700">
    <property type="term" value="F:DNA-binding transcription factor activity"/>
    <property type="evidence" value="ECO:0007669"/>
    <property type="project" value="UniProtKB-ARBA"/>
</dbReference>
<comment type="subcellular location">
    <subcellularLocation>
        <location evidence="1">Nucleus</location>
    </subcellularLocation>
</comment>
<feature type="compositionally biased region" description="Polar residues" evidence="8">
    <location>
        <begin position="368"/>
        <end position="381"/>
    </location>
</feature>
<dbReference type="GO" id="GO:0005634">
    <property type="term" value="C:nucleus"/>
    <property type="evidence" value="ECO:0007669"/>
    <property type="project" value="UniProtKB-SubCell"/>
</dbReference>
<evidence type="ECO:0000256" key="7">
    <source>
        <dbReference type="ARBA" id="ARBA00023242"/>
    </source>
</evidence>
<keyword evidence="7" id="KW-0539">Nucleus</keyword>
<keyword evidence="5" id="KW-0238">DNA-binding</keyword>
<evidence type="ECO:0000256" key="4">
    <source>
        <dbReference type="ARBA" id="ARBA00023015"/>
    </source>
</evidence>
<proteinExistence type="predicted"/>
<dbReference type="SMART" id="SM00717">
    <property type="entry name" value="SANT"/>
    <property type="match status" value="2"/>
</dbReference>
<evidence type="ECO:0000256" key="6">
    <source>
        <dbReference type="ARBA" id="ARBA00023163"/>
    </source>
</evidence>
<protein>
    <submittedName>
        <fullName evidence="11">Uncharacterized protein</fullName>
    </submittedName>
</protein>
<sequence length="408" mass="45172">MIRHGKFSVIPPIMLMIYSSSSARCLLILLYLSSSRALSCQLDFTTITHHTALMGRSPCCEKIGLKKGPWTPEEDQKLLAYIEEHGHGSWRSLPAKAGLQRCGKSCRLRWTNYLRPDIKRGKFSLQEEQTIIQLHALLGNRWSAIATHLPKRTDNEIKNYWNTHLKKRLAKMGIDPVTHKSISGTLTSTTDDKSAKAAASLSHMAQWESARLEAEARLARESKMRIAAPTPTSLHSQQTNVAASTASPCLDVLHAWQVAKIDLDSPTSTLTFTGSNSGMLPTPRTNRLEVSESNSAMWQSNELEGDESDWQFFSKHQQVLGLEGKEKEEDFIGCEEVWFTGMAGVGAGFTGMMLDGSNEHDASECWGESSNGQTEHSNQASDGDDKNYWNGVLGMVNSELPPQSPPLV</sequence>